<feature type="compositionally biased region" description="Basic and acidic residues" evidence="2">
    <location>
        <begin position="578"/>
        <end position="594"/>
    </location>
</feature>
<proteinExistence type="predicted"/>
<accession>A0A9R0JSP9</accession>
<keyword evidence="1" id="KW-0479">Metal-binding</keyword>
<feature type="compositionally biased region" description="Low complexity" evidence="2">
    <location>
        <begin position="397"/>
        <end position="412"/>
    </location>
</feature>
<feature type="compositionally biased region" description="Basic and acidic residues" evidence="2">
    <location>
        <begin position="671"/>
        <end position="681"/>
    </location>
</feature>
<evidence type="ECO:0000256" key="1">
    <source>
        <dbReference type="PROSITE-ProRule" id="PRU00047"/>
    </source>
</evidence>
<dbReference type="Pfam" id="PF14392">
    <property type="entry name" value="zf-CCHC_4"/>
    <property type="match status" value="1"/>
</dbReference>
<protein>
    <recommendedName>
        <fullName evidence="3">CCHC-type domain-containing protein</fullName>
    </recommendedName>
</protein>
<keyword evidence="4" id="KW-1185">Reference proteome</keyword>
<dbReference type="GO" id="GO:0003676">
    <property type="term" value="F:nucleic acid binding"/>
    <property type="evidence" value="ECO:0007669"/>
    <property type="project" value="InterPro"/>
</dbReference>
<dbReference type="Proteomes" id="UP000813463">
    <property type="component" value="Chromosome 1"/>
</dbReference>
<feature type="region of interest" description="Disordered" evidence="2">
    <location>
        <begin position="1"/>
        <end position="38"/>
    </location>
</feature>
<keyword evidence="1" id="KW-0863">Zinc-finger</keyword>
<dbReference type="Pfam" id="PF14111">
    <property type="entry name" value="DUF4283"/>
    <property type="match status" value="1"/>
</dbReference>
<dbReference type="InterPro" id="IPR025836">
    <property type="entry name" value="Zn_knuckle_CX2CX4HX4C"/>
</dbReference>
<dbReference type="SUPFAM" id="SSF57756">
    <property type="entry name" value="Retrovirus zinc finger-like domains"/>
    <property type="match status" value="1"/>
</dbReference>
<feature type="region of interest" description="Disordered" evidence="2">
    <location>
        <begin position="556"/>
        <end position="681"/>
    </location>
</feature>
<dbReference type="InterPro" id="IPR001878">
    <property type="entry name" value="Znf_CCHC"/>
</dbReference>
<sequence>MEKTLPTGKTLSTEEVDLVQRSSKKVKRKAGDHQKQGDEVTMVESMDTDSTTEEAIPLNTQGTGQVRSYSAATRGNHLRHQMQDISMEEEEILSDDDIVDGDDEDENCPVIRLSKEEKKRLRTPWKYSLIIKLFDKKLSYAVLIRRLRLMWSLKGEIALTDVGCAYYVVRFSSMTDYEFVMTQGPWMIGDSYLTIRKWIPNFVPDEEPIKTLTAWVRIPNLSVEYFDKVFLHRIGAKIGRVVRIDKNTESMDRGQYIRFCIEVNLSKPLLSKFRLNGRVWRIQYEGLRQICFKCGHLGHKYADCPKFRSTETEVGKEVQGQERQIATIQEHGPKVHRPEEQDQYGAWMLVQRNPRRSSIRPRNAQTKQLDPKANNFGGSTSKVGQGNQKINKEKNQEQNQEQIRNQENNPEQGSRFAALNQISEEENLESNTMEIERPSYLERNATKEIRGEHNQLIEEGKNQEEIISLGNDTNQGRRNFSEDEILEYIPTVELATESIEVEKDKGYSSNWKQDIHTRQDHHPIGQGIPNITLREKNIPNNPLHLTREKKVTLLPSKPSRIIEGKENSISKFQQPLPREIDSREPPDLERRELSPLDNGNLANPDNFGHSSPPGLLNVHRLHNRGPNDGIHATTGTQSRAPNRLISPSTTQSTGFDGYSSTPDGVSTSHARPSDRVHGHAS</sequence>
<keyword evidence="1" id="KW-0862">Zinc</keyword>
<dbReference type="AlphaFoldDB" id="A0A9R0JSP9"/>
<evidence type="ECO:0000313" key="4">
    <source>
        <dbReference type="Proteomes" id="UP000813463"/>
    </source>
</evidence>
<reference evidence="5" key="2">
    <citation type="submission" date="2025-08" db="UniProtKB">
        <authorList>
            <consortium name="RefSeq"/>
        </authorList>
    </citation>
    <scope>IDENTIFICATION</scope>
    <source>
        <tissue evidence="5">Leaf</tissue>
    </source>
</reference>
<dbReference type="RefSeq" id="XP_021845589.2">
    <property type="nucleotide sequence ID" value="XM_021989897.2"/>
</dbReference>
<gene>
    <name evidence="5" type="primary">LOC110785456</name>
</gene>
<dbReference type="PANTHER" id="PTHR31286">
    <property type="entry name" value="GLYCINE-RICH CELL WALL STRUCTURAL PROTEIN 1.8-LIKE"/>
    <property type="match status" value="1"/>
</dbReference>
<evidence type="ECO:0000256" key="2">
    <source>
        <dbReference type="SAM" id="MobiDB-lite"/>
    </source>
</evidence>
<feature type="compositionally biased region" description="Polar residues" evidence="2">
    <location>
        <begin position="376"/>
        <end position="386"/>
    </location>
</feature>
<evidence type="ECO:0000313" key="5">
    <source>
        <dbReference type="RefSeq" id="XP_021845589.2"/>
    </source>
</evidence>
<dbReference type="KEGG" id="soe:110785456"/>
<dbReference type="PANTHER" id="PTHR31286:SF99">
    <property type="entry name" value="DUF4283 DOMAIN-CONTAINING PROTEIN"/>
    <property type="match status" value="1"/>
</dbReference>
<dbReference type="GeneID" id="110785456"/>
<feature type="compositionally biased region" description="Basic and acidic residues" evidence="2">
    <location>
        <begin position="29"/>
        <end position="38"/>
    </location>
</feature>
<feature type="domain" description="CCHC-type" evidence="3">
    <location>
        <begin position="291"/>
        <end position="306"/>
    </location>
</feature>
<feature type="compositionally biased region" description="Polar residues" evidence="2">
    <location>
        <begin position="633"/>
        <end position="670"/>
    </location>
</feature>
<name>A0A9R0JSP9_SPIOL</name>
<reference evidence="4" key="1">
    <citation type="journal article" date="2021" name="Nat. Commun.">
        <title>Genomic analyses provide insights into spinach domestication and the genetic basis of agronomic traits.</title>
        <authorList>
            <person name="Cai X."/>
            <person name="Sun X."/>
            <person name="Xu C."/>
            <person name="Sun H."/>
            <person name="Wang X."/>
            <person name="Ge C."/>
            <person name="Zhang Z."/>
            <person name="Wang Q."/>
            <person name="Fei Z."/>
            <person name="Jiao C."/>
            <person name="Wang Q."/>
        </authorList>
    </citation>
    <scope>NUCLEOTIDE SEQUENCE [LARGE SCALE GENOMIC DNA]</scope>
    <source>
        <strain evidence="4">cv. Varoflay</strain>
    </source>
</reference>
<dbReference type="InterPro" id="IPR025558">
    <property type="entry name" value="DUF4283"/>
</dbReference>
<evidence type="ECO:0000259" key="3">
    <source>
        <dbReference type="PROSITE" id="PS50158"/>
    </source>
</evidence>
<feature type="region of interest" description="Disordered" evidence="2">
    <location>
        <begin position="352"/>
        <end position="412"/>
    </location>
</feature>
<dbReference type="InterPro" id="IPR040256">
    <property type="entry name" value="At4g02000-like"/>
</dbReference>
<dbReference type="GO" id="GO:0008270">
    <property type="term" value="F:zinc ion binding"/>
    <property type="evidence" value="ECO:0007669"/>
    <property type="project" value="UniProtKB-KW"/>
</dbReference>
<dbReference type="InterPro" id="IPR036875">
    <property type="entry name" value="Znf_CCHC_sf"/>
</dbReference>
<organism evidence="4 5">
    <name type="scientific">Spinacia oleracea</name>
    <name type="common">Spinach</name>
    <dbReference type="NCBI Taxonomy" id="3562"/>
    <lineage>
        <taxon>Eukaryota</taxon>
        <taxon>Viridiplantae</taxon>
        <taxon>Streptophyta</taxon>
        <taxon>Embryophyta</taxon>
        <taxon>Tracheophyta</taxon>
        <taxon>Spermatophyta</taxon>
        <taxon>Magnoliopsida</taxon>
        <taxon>eudicotyledons</taxon>
        <taxon>Gunneridae</taxon>
        <taxon>Pentapetalae</taxon>
        <taxon>Caryophyllales</taxon>
        <taxon>Chenopodiaceae</taxon>
        <taxon>Chenopodioideae</taxon>
        <taxon>Anserineae</taxon>
        <taxon>Spinacia</taxon>
    </lineage>
</organism>
<dbReference type="PROSITE" id="PS50158">
    <property type="entry name" value="ZF_CCHC"/>
    <property type="match status" value="1"/>
</dbReference>